<dbReference type="InterPro" id="IPR005135">
    <property type="entry name" value="Endo/exonuclease/phosphatase"/>
</dbReference>
<sequence length="312" mass="36053">MVQASKTRYDVFGLTETRRHRPLNATFDTGEEMFLATCDSRGIGGVGVIVNTNLAMNIDSFEQLKTRIGRSRLRRCESMPDALRRLRSNIQRRDEAFYIDLVTEKTTYKVVLGDFNDKTGPRRTPKELHIGTRGLQWNEQGEKVSEFIMAKKTIHGNSQFLKPTSSRSMWESPDGEYHNEIDYIIVNQRFCLTDVGVVPKFFIESDHRLLRTRSFFSHRGKKAAKFKKSSPKPIINWDLFTTLSGFWENTVVDNIDEEYERLIQHLPNSAKKAEGSRTTKRRLSHETLELIRQRGAARAAGNYQLTFELAKR</sequence>
<organism evidence="2 3">
    <name type="scientific">Ancylostoma ceylanicum</name>
    <dbReference type="NCBI Taxonomy" id="53326"/>
    <lineage>
        <taxon>Eukaryota</taxon>
        <taxon>Metazoa</taxon>
        <taxon>Ecdysozoa</taxon>
        <taxon>Nematoda</taxon>
        <taxon>Chromadorea</taxon>
        <taxon>Rhabditida</taxon>
        <taxon>Rhabditina</taxon>
        <taxon>Rhabditomorpha</taxon>
        <taxon>Strongyloidea</taxon>
        <taxon>Ancylostomatidae</taxon>
        <taxon>Ancylostomatinae</taxon>
        <taxon>Ancylostoma</taxon>
    </lineage>
</organism>
<reference evidence="3" key="1">
    <citation type="journal article" date="2015" name="Nat. Genet.">
        <title>The genome and transcriptome of the zoonotic hookworm Ancylostoma ceylanicum identify infection-specific gene families.</title>
        <authorList>
            <person name="Schwarz E.M."/>
            <person name="Hu Y."/>
            <person name="Antoshechkin I."/>
            <person name="Miller M.M."/>
            <person name="Sternberg P.W."/>
            <person name="Aroian R.V."/>
        </authorList>
    </citation>
    <scope>NUCLEOTIDE SEQUENCE</scope>
    <source>
        <strain evidence="3">HY135</strain>
    </source>
</reference>
<dbReference type="STRING" id="53326.A0A016S6Q3"/>
<proteinExistence type="predicted"/>
<dbReference type="InterPro" id="IPR036691">
    <property type="entry name" value="Endo/exonu/phosph_ase_sf"/>
</dbReference>
<dbReference type="Gene3D" id="3.60.10.10">
    <property type="entry name" value="Endonuclease/exonuclease/phosphatase"/>
    <property type="match status" value="1"/>
</dbReference>
<dbReference type="Proteomes" id="UP000024635">
    <property type="component" value="Unassembled WGS sequence"/>
</dbReference>
<keyword evidence="3" id="KW-1185">Reference proteome</keyword>
<evidence type="ECO:0000313" key="3">
    <source>
        <dbReference type="Proteomes" id="UP000024635"/>
    </source>
</evidence>
<accession>A0A016S6Q3</accession>
<comment type="caution">
    <text evidence="2">The sequence shown here is derived from an EMBL/GenBank/DDBJ whole genome shotgun (WGS) entry which is preliminary data.</text>
</comment>
<dbReference type="Pfam" id="PF03372">
    <property type="entry name" value="Exo_endo_phos"/>
    <property type="match status" value="1"/>
</dbReference>
<dbReference type="EMBL" id="JARK01001617">
    <property type="protein sequence ID" value="EYB86323.1"/>
    <property type="molecule type" value="Genomic_DNA"/>
</dbReference>
<dbReference type="OrthoDB" id="6772382at2759"/>
<gene>
    <name evidence="2" type="primary">Acey_s0281.g1252</name>
    <name evidence="2" type="ORF">Y032_0281g1252</name>
</gene>
<protein>
    <recommendedName>
        <fullName evidence="1">Endonuclease/exonuclease/phosphatase domain-containing protein</fullName>
    </recommendedName>
</protein>
<name>A0A016S6Q3_9BILA</name>
<dbReference type="AlphaFoldDB" id="A0A016S6Q3"/>
<dbReference type="SUPFAM" id="SSF56219">
    <property type="entry name" value="DNase I-like"/>
    <property type="match status" value="1"/>
</dbReference>
<feature type="domain" description="Endonuclease/exonuclease/phosphatase" evidence="1">
    <location>
        <begin position="7"/>
        <end position="207"/>
    </location>
</feature>
<dbReference type="GO" id="GO:0003824">
    <property type="term" value="F:catalytic activity"/>
    <property type="evidence" value="ECO:0007669"/>
    <property type="project" value="InterPro"/>
</dbReference>
<evidence type="ECO:0000259" key="1">
    <source>
        <dbReference type="Pfam" id="PF03372"/>
    </source>
</evidence>
<evidence type="ECO:0000313" key="2">
    <source>
        <dbReference type="EMBL" id="EYB86323.1"/>
    </source>
</evidence>